<reference evidence="2 3" key="1">
    <citation type="submission" date="2023-06" db="EMBL/GenBank/DDBJ databases">
        <title>Black Yeasts Isolated from many extreme environments.</title>
        <authorList>
            <person name="Coleine C."/>
            <person name="Stajich J.E."/>
            <person name="Selbmann L."/>
        </authorList>
    </citation>
    <scope>NUCLEOTIDE SEQUENCE [LARGE SCALE GENOMIC DNA]</scope>
    <source>
        <strain evidence="2 3">CCFEE 5887</strain>
    </source>
</reference>
<dbReference type="EMBL" id="JAXLQG010000001">
    <property type="protein sequence ID" value="KAK5545336.1"/>
    <property type="molecule type" value="Genomic_DNA"/>
</dbReference>
<name>A0AAV9QM66_9PEZI</name>
<feature type="region of interest" description="Disordered" evidence="1">
    <location>
        <begin position="336"/>
        <end position="356"/>
    </location>
</feature>
<evidence type="ECO:0008006" key="4">
    <source>
        <dbReference type="Google" id="ProtNLM"/>
    </source>
</evidence>
<sequence length="454" mass="50535">MSEAESASSTWSPLPPLLLEVLSNTLILENTLPYLPLPTILSLCFASKNLRDLLLHTPSVFRYVDLSRCRGAYVSPDLLTRIDIGGHSWRAERMDENLTEDEFYAGPLRGVLSKFRQMKVLQNVQTLVLDGLASVTVDLLNDILTSPEYNVRLLSIRKCHNVNEHKLQQLLQYICRPSRPEGTPRLQGLYVFPPLEHLDINPRIYENLHVTRLDTTDYSDPNTANPWYTARGQVIAQGHAQRSSWEATLLACAGIINFDAVLCIHMHEDMDLVLISTSRDFLMDSSSNYAVPPLATLALGPDGCADCGRSPQGAPVWGVSDLREFPLLWPPPATGTLLDAVRPPPRKGPDGKPSGSDLPQRLIVSCTWCLSNRYCEKCRRWWCSECYNTAKLRPGPSDLQRFSTAQGFGQIPTRHENETHPDSPIGVSPGNGNHTKVFGGLCIENCLGPAWADR</sequence>
<organism evidence="2 3">
    <name type="scientific">Vermiconidia calcicola</name>
    <dbReference type="NCBI Taxonomy" id="1690605"/>
    <lineage>
        <taxon>Eukaryota</taxon>
        <taxon>Fungi</taxon>
        <taxon>Dikarya</taxon>
        <taxon>Ascomycota</taxon>
        <taxon>Pezizomycotina</taxon>
        <taxon>Dothideomycetes</taxon>
        <taxon>Dothideomycetidae</taxon>
        <taxon>Mycosphaerellales</taxon>
        <taxon>Extremaceae</taxon>
        <taxon>Vermiconidia</taxon>
    </lineage>
</organism>
<dbReference type="AlphaFoldDB" id="A0AAV9QM66"/>
<proteinExistence type="predicted"/>
<accession>A0AAV9QM66</accession>
<evidence type="ECO:0000313" key="3">
    <source>
        <dbReference type="Proteomes" id="UP001345827"/>
    </source>
</evidence>
<protein>
    <recommendedName>
        <fullName evidence="4">F-box domain-containing protein</fullName>
    </recommendedName>
</protein>
<evidence type="ECO:0000313" key="2">
    <source>
        <dbReference type="EMBL" id="KAK5545336.1"/>
    </source>
</evidence>
<comment type="caution">
    <text evidence="2">The sequence shown here is derived from an EMBL/GenBank/DDBJ whole genome shotgun (WGS) entry which is preliminary data.</text>
</comment>
<gene>
    <name evidence="2" type="ORF">LTR25_000343</name>
</gene>
<dbReference type="Proteomes" id="UP001345827">
    <property type="component" value="Unassembled WGS sequence"/>
</dbReference>
<keyword evidence="3" id="KW-1185">Reference proteome</keyword>
<evidence type="ECO:0000256" key="1">
    <source>
        <dbReference type="SAM" id="MobiDB-lite"/>
    </source>
</evidence>